<dbReference type="RefSeq" id="WP_348395530.1">
    <property type="nucleotide sequence ID" value="NZ_CP136600.1"/>
</dbReference>
<dbReference type="InterPro" id="IPR006076">
    <property type="entry name" value="FAD-dep_OxRdtase"/>
</dbReference>
<dbReference type="Proteomes" id="UP001301442">
    <property type="component" value="Chromosome"/>
</dbReference>
<evidence type="ECO:0000256" key="3">
    <source>
        <dbReference type="ARBA" id="ARBA00022827"/>
    </source>
</evidence>
<dbReference type="PANTHER" id="PTHR43104:SF2">
    <property type="entry name" value="L-2-HYDROXYGLUTARATE DEHYDROGENASE, MITOCHONDRIAL"/>
    <property type="match status" value="1"/>
</dbReference>
<sequence length="398" mass="44689">MMYDYIIIGGGIVGVSTAWQVQQRYPDKKVLLVEKEDEFAFHQTGHNSGVIHAGVYYEPGSLKAKFCREGEQATVNFCQQHNIPFEQCGKLLVATNALELERMQALYSRCVHNDIEVQLLDQQELKQHEPNISGLGAILVKSTGIVDYQLVTIKMAEEFKALGGEFKLNTKVTDLVEHDGYVSIQTNQGIYQSRYLITCSGLMADRTVKMLGIKTNFKIIPFRGEYYRLPPDKNTIVKHLIYPIPDPELPFLGVHLTRMIDGSVTVGPNAVLGFKREGYGKINISIRDIADMVTFVGFWKVLRQNLKSGITEFKNSIFKRGYLALVQKYCPQIQLTDLQSYPAGIRAQAVMDDGSLVHDFLFANSKRTINVCNAPSPAATSAIPIGHYILTKIEEQFN</sequence>
<evidence type="ECO:0000256" key="4">
    <source>
        <dbReference type="ARBA" id="ARBA00023002"/>
    </source>
</evidence>
<feature type="domain" description="FAD dependent oxidoreductase" evidence="6">
    <location>
        <begin position="4"/>
        <end position="389"/>
    </location>
</feature>
<evidence type="ECO:0000313" key="8">
    <source>
        <dbReference type="Proteomes" id="UP001301442"/>
    </source>
</evidence>
<keyword evidence="4 7" id="KW-0560">Oxidoreductase</keyword>
<dbReference type="SUPFAM" id="SSF51905">
    <property type="entry name" value="FAD/NAD(P)-binding domain"/>
    <property type="match status" value="1"/>
</dbReference>
<dbReference type="NCBIfam" id="NF008726">
    <property type="entry name" value="PRK11728.1"/>
    <property type="match status" value="1"/>
</dbReference>
<evidence type="ECO:0000256" key="2">
    <source>
        <dbReference type="ARBA" id="ARBA00022630"/>
    </source>
</evidence>
<dbReference type="GO" id="GO:0016491">
    <property type="term" value="F:oxidoreductase activity"/>
    <property type="evidence" value="ECO:0007669"/>
    <property type="project" value="UniProtKB-KW"/>
</dbReference>
<evidence type="ECO:0000259" key="6">
    <source>
        <dbReference type="Pfam" id="PF01266"/>
    </source>
</evidence>
<dbReference type="EC" id="1.1.3.-" evidence="7"/>
<comment type="cofactor">
    <cofactor evidence="1">
        <name>FAD</name>
        <dbReference type="ChEBI" id="CHEBI:57692"/>
    </cofactor>
</comment>
<protein>
    <submittedName>
        <fullName evidence="7">L-2-hydroxyglutarate oxidase</fullName>
        <ecNumber evidence="7">1.1.3.-</ecNumber>
    </submittedName>
</protein>
<proteinExistence type="inferred from homology"/>
<evidence type="ECO:0000256" key="1">
    <source>
        <dbReference type="ARBA" id="ARBA00001974"/>
    </source>
</evidence>
<accession>A0ABZ0GMZ1</accession>
<dbReference type="Gene3D" id="3.30.9.10">
    <property type="entry name" value="D-Amino Acid Oxidase, subunit A, domain 2"/>
    <property type="match status" value="1"/>
</dbReference>
<dbReference type="Gene3D" id="3.50.50.60">
    <property type="entry name" value="FAD/NAD(P)-binding domain"/>
    <property type="match status" value="1"/>
</dbReference>
<name>A0ABZ0GMZ1_9GAMM</name>
<evidence type="ECO:0000313" key="7">
    <source>
        <dbReference type="EMBL" id="WOH36718.1"/>
    </source>
</evidence>
<evidence type="ECO:0000256" key="5">
    <source>
        <dbReference type="ARBA" id="ARBA00037941"/>
    </source>
</evidence>
<keyword evidence="2" id="KW-0285">Flavoprotein</keyword>
<dbReference type="Pfam" id="PF01266">
    <property type="entry name" value="DAO"/>
    <property type="match status" value="1"/>
</dbReference>
<keyword evidence="3" id="KW-0274">FAD</keyword>
<reference evidence="7 8" key="1">
    <citation type="submission" date="2023-09" db="EMBL/GenBank/DDBJ databases">
        <authorList>
            <person name="Qi X."/>
        </authorList>
    </citation>
    <scope>NUCLEOTIDE SEQUENCE [LARGE SCALE GENOMIC DNA]</scope>
    <source>
        <strain evidence="7 8">S1-1</strain>
    </source>
</reference>
<dbReference type="PANTHER" id="PTHR43104">
    <property type="entry name" value="L-2-HYDROXYGLUTARATE DEHYDROGENASE, MITOCHONDRIAL"/>
    <property type="match status" value="1"/>
</dbReference>
<keyword evidence="8" id="KW-1185">Reference proteome</keyword>
<dbReference type="EMBL" id="CP136600">
    <property type="protein sequence ID" value="WOH36718.1"/>
    <property type="molecule type" value="Genomic_DNA"/>
</dbReference>
<gene>
    <name evidence="7" type="primary">lhgO</name>
    <name evidence="7" type="ORF">RI844_15270</name>
</gene>
<dbReference type="InterPro" id="IPR036188">
    <property type="entry name" value="FAD/NAD-bd_sf"/>
</dbReference>
<organism evidence="7 8">
    <name type="scientific">Thalassotalea fonticola</name>
    <dbReference type="NCBI Taxonomy" id="3065649"/>
    <lineage>
        <taxon>Bacteria</taxon>
        <taxon>Pseudomonadati</taxon>
        <taxon>Pseudomonadota</taxon>
        <taxon>Gammaproteobacteria</taxon>
        <taxon>Alteromonadales</taxon>
        <taxon>Colwelliaceae</taxon>
        <taxon>Thalassotalea</taxon>
    </lineage>
</organism>
<comment type="similarity">
    <text evidence="5">Belongs to the L2HGDH family.</text>
</comment>